<name>A0A426XK01_ENSVE</name>
<dbReference type="AlphaFoldDB" id="A0A426XK01"/>
<reference evidence="1 2" key="1">
    <citation type="journal article" date="2014" name="Agronomy (Basel)">
        <title>A Draft Genome Sequence for Ensete ventricosum, the Drought-Tolerant Tree Against Hunger.</title>
        <authorList>
            <person name="Harrison J."/>
            <person name="Moore K.A."/>
            <person name="Paszkiewicz K."/>
            <person name="Jones T."/>
            <person name="Grant M."/>
            <person name="Ambacheew D."/>
            <person name="Muzemil S."/>
            <person name="Studholme D.J."/>
        </authorList>
    </citation>
    <scope>NUCLEOTIDE SEQUENCE [LARGE SCALE GENOMIC DNA]</scope>
</reference>
<dbReference type="EMBL" id="AMZH03019822">
    <property type="protein sequence ID" value="RRT39858.1"/>
    <property type="molecule type" value="Genomic_DNA"/>
</dbReference>
<evidence type="ECO:0000313" key="1">
    <source>
        <dbReference type="EMBL" id="RRT39858.1"/>
    </source>
</evidence>
<evidence type="ECO:0000313" key="2">
    <source>
        <dbReference type="Proteomes" id="UP000287651"/>
    </source>
</evidence>
<comment type="caution">
    <text evidence="1">The sequence shown here is derived from an EMBL/GenBank/DDBJ whole genome shotgun (WGS) entry which is preliminary data.</text>
</comment>
<organism evidence="1 2">
    <name type="scientific">Ensete ventricosum</name>
    <name type="common">Abyssinian banana</name>
    <name type="synonym">Musa ensete</name>
    <dbReference type="NCBI Taxonomy" id="4639"/>
    <lineage>
        <taxon>Eukaryota</taxon>
        <taxon>Viridiplantae</taxon>
        <taxon>Streptophyta</taxon>
        <taxon>Embryophyta</taxon>
        <taxon>Tracheophyta</taxon>
        <taxon>Spermatophyta</taxon>
        <taxon>Magnoliopsida</taxon>
        <taxon>Liliopsida</taxon>
        <taxon>Zingiberales</taxon>
        <taxon>Musaceae</taxon>
        <taxon>Ensete</taxon>
    </lineage>
</organism>
<accession>A0A426XK01</accession>
<dbReference type="Proteomes" id="UP000287651">
    <property type="component" value="Unassembled WGS sequence"/>
</dbReference>
<gene>
    <name evidence="1" type="ORF">B296_00046987</name>
</gene>
<proteinExistence type="predicted"/>
<protein>
    <submittedName>
        <fullName evidence="1">Uncharacterized protein</fullName>
    </submittedName>
</protein>
<sequence length="90" mass="9792">MIETIPDPIAIGVATGDNGGVGDRIINYRNCLDDGGRLEGRGSTKIIALIPSVRTLTDSKLGVDLYRGLALLERYRGSLLQGIWHKAEER</sequence>